<evidence type="ECO:0000313" key="3">
    <source>
        <dbReference type="Proteomes" id="UP001153678"/>
    </source>
</evidence>
<accession>A0A9W4T796</accession>
<dbReference type="InterPro" id="IPR010982">
    <property type="entry name" value="Lambda_DNA-bd_dom_sf"/>
</dbReference>
<reference evidence="2" key="1">
    <citation type="submission" date="2022-08" db="EMBL/GenBank/DDBJ databases">
        <authorList>
            <person name="Kallberg Y."/>
            <person name="Tangrot J."/>
            <person name="Rosling A."/>
        </authorList>
    </citation>
    <scope>NUCLEOTIDE SEQUENCE</scope>
    <source>
        <strain evidence="2">Wild A</strain>
    </source>
</reference>
<dbReference type="GO" id="GO:0003677">
    <property type="term" value="F:DNA binding"/>
    <property type="evidence" value="ECO:0007669"/>
    <property type="project" value="InterPro"/>
</dbReference>
<dbReference type="Proteomes" id="UP001153678">
    <property type="component" value="Unassembled WGS sequence"/>
</dbReference>
<feature type="coiled-coil region" evidence="1">
    <location>
        <begin position="101"/>
        <end position="135"/>
    </location>
</feature>
<name>A0A9W4T796_9GLOM</name>
<dbReference type="Gene3D" id="1.10.260.40">
    <property type="entry name" value="lambda repressor-like DNA-binding domains"/>
    <property type="match status" value="1"/>
</dbReference>
<comment type="caution">
    <text evidence="2">The sequence shown here is derived from an EMBL/GenBank/DDBJ whole genome shotgun (WGS) entry which is preliminary data.</text>
</comment>
<organism evidence="2 3">
    <name type="scientific">Funneliformis geosporum</name>
    <dbReference type="NCBI Taxonomy" id="1117311"/>
    <lineage>
        <taxon>Eukaryota</taxon>
        <taxon>Fungi</taxon>
        <taxon>Fungi incertae sedis</taxon>
        <taxon>Mucoromycota</taxon>
        <taxon>Glomeromycotina</taxon>
        <taxon>Glomeromycetes</taxon>
        <taxon>Glomerales</taxon>
        <taxon>Glomeraceae</taxon>
        <taxon>Funneliformis</taxon>
    </lineage>
</organism>
<evidence type="ECO:0000313" key="2">
    <source>
        <dbReference type="EMBL" id="CAI2195098.1"/>
    </source>
</evidence>
<feature type="non-terminal residue" evidence="2">
    <location>
        <position position="313"/>
    </location>
</feature>
<proteinExistence type="predicted"/>
<dbReference type="EMBL" id="CAMKVN010011909">
    <property type="protein sequence ID" value="CAI2195098.1"/>
    <property type="molecule type" value="Genomic_DNA"/>
</dbReference>
<dbReference type="OrthoDB" id="2449544at2759"/>
<keyword evidence="1" id="KW-0175">Coiled coil</keyword>
<dbReference type="AlphaFoldDB" id="A0A9W4T796"/>
<sequence length="313" mass="36308">HQNRINSGLVNRFYGSLKYLRNMKNLKQLGIGNTNIDSGLEYLAESDDFLGKKKEELVTLANSIKEKLDRSLHGYLEIFLDAQTGSNAIEIIKKSLHNKTDEKELNQLSAIKAEIIQLEKQLTNLQNQSQQQIQVAQIIQKSLAAYQAQEISLNPSERDKFAPKREITVRFSLNPDLLNFYYSLPAGQRTAIVEESLRQEKRNRSDEFSQKQEYQKYLEELSLPENTTPLEQAKYEICRQVVSYKLDTKISTEELAQKIQLSKAETEDILYYRIDYFTLDRLMDYTNKLFSPCEVKITIEKKELGKNTHARVI</sequence>
<keyword evidence="3" id="KW-1185">Reference proteome</keyword>
<evidence type="ECO:0000256" key="1">
    <source>
        <dbReference type="SAM" id="Coils"/>
    </source>
</evidence>
<protein>
    <submittedName>
        <fullName evidence="2">9412_t:CDS:1</fullName>
    </submittedName>
</protein>
<gene>
    <name evidence="2" type="ORF">FWILDA_LOCUS16906</name>
</gene>